<keyword evidence="1" id="KW-0229">DNA integration</keyword>
<evidence type="ECO:0000313" key="8">
    <source>
        <dbReference type="Proteomes" id="UP000198675"/>
    </source>
</evidence>
<dbReference type="EMBL" id="LT629797">
    <property type="protein sequence ID" value="SDU88340.1"/>
    <property type="molecule type" value="Genomic_DNA"/>
</dbReference>
<reference evidence="8" key="1">
    <citation type="submission" date="2016-10" db="EMBL/GenBank/DDBJ databases">
        <authorList>
            <person name="Varghese N."/>
            <person name="Submissions S."/>
        </authorList>
    </citation>
    <scope>NUCLEOTIDE SEQUENCE [LARGE SCALE GENOMIC DNA]</scope>
    <source>
        <strain evidence="8">KCTC 32246</strain>
    </source>
</reference>
<name>A0A1H2M505_9PSED</name>
<dbReference type="Pfam" id="PF00589">
    <property type="entry name" value="Phage_integrase"/>
    <property type="match status" value="1"/>
</dbReference>
<gene>
    <name evidence="7" type="ORF">SAMN05216363_2793</name>
</gene>
<evidence type="ECO:0000259" key="5">
    <source>
        <dbReference type="PROSITE" id="PS51898"/>
    </source>
</evidence>
<evidence type="ECO:0000256" key="4">
    <source>
        <dbReference type="PROSITE-ProRule" id="PRU01248"/>
    </source>
</evidence>
<evidence type="ECO:0000256" key="2">
    <source>
        <dbReference type="ARBA" id="ARBA00023125"/>
    </source>
</evidence>
<protein>
    <submittedName>
        <fullName evidence="7">Site-specific recombinase XerD</fullName>
    </submittedName>
</protein>
<dbReference type="Pfam" id="PF24624">
    <property type="entry name" value="Int_N"/>
    <property type="match status" value="1"/>
</dbReference>
<dbReference type="PROSITE" id="PS51900">
    <property type="entry name" value="CB"/>
    <property type="match status" value="1"/>
</dbReference>
<sequence length="330" mass="36770">MTVKRQPDGKWSVDFYVDGRGSQRVRRGGFASKAHAQRFERDYVASPRLSVERLSDLFDLWYQIHGVTLKRGAARYATLQRVAERLGNPRACDFTSASWSTYRTNRLKVSAKSTINLEHIYVSSVFSELIRQGHYQGTNPLSGMRLFRIDQKALAFLTLDQIQRLLTELATSTNPYVLIIAKICLATGARWSEAEGLRRSQLLGDRIVFTATKSGRNRTVPVDPALIQEALSVGLPTDRLFSSSRGSFALCYARCEFNTPGQLTHILRHTFASHFVMSGGDLRTLRDILGHADISTTMIYAHLAPEHLHKAVSLNPLALSSSCSQAVGSP</sequence>
<dbReference type="InterPro" id="IPR050090">
    <property type="entry name" value="Tyrosine_recombinase_XerCD"/>
</dbReference>
<dbReference type="InterPro" id="IPR044068">
    <property type="entry name" value="CB"/>
</dbReference>
<keyword evidence="8" id="KW-1185">Reference proteome</keyword>
<dbReference type="InterPro" id="IPR013762">
    <property type="entry name" value="Integrase-like_cat_sf"/>
</dbReference>
<dbReference type="Gene3D" id="1.10.443.10">
    <property type="entry name" value="Intergrase catalytic core"/>
    <property type="match status" value="1"/>
</dbReference>
<dbReference type="GO" id="GO:0003677">
    <property type="term" value="F:DNA binding"/>
    <property type="evidence" value="ECO:0007669"/>
    <property type="project" value="UniProtKB-UniRule"/>
</dbReference>
<dbReference type="CDD" id="cd00796">
    <property type="entry name" value="INT_Rci_Hp1_C"/>
    <property type="match status" value="1"/>
</dbReference>
<evidence type="ECO:0000256" key="3">
    <source>
        <dbReference type="ARBA" id="ARBA00023172"/>
    </source>
</evidence>
<dbReference type="Proteomes" id="UP000198675">
    <property type="component" value="Chromosome I"/>
</dbReference>
<evidence type="ECO:0000259" key="6">
    <source>
        <dbReference type="PROSITE" id="PS51900"/>
    </source>
</evidence>
<evidence type="ECO:0000313" key="7">
    <source>
        <dbReference type="EMBL" id="SDU88340.1"/>
    </source>
</evidence>
<evidence type="ECO:0000256" key="1">
    <source>
        <dbReference type="ARBA" id="ARBA00022908"/>
    </source>
</evidence>
<dbReference type="PANTHER" id="PTHR30349">
    <property type="entry name" value="PHAGE INTEGRASE-RELATED"/>
    <property type="match status" value="1"/>
</dbReference>
<dbReference type="InterPro" id="IPR011010">
    <property type="entry name" value="DNA_brk_join_enz"/>
</dbReference>
<dbReference type="RefSeq" id="WP_092377408.1">
    <property type="nucleotide sequence ID" value="NZ_LT629797.1"/>
</dbReference>
<dbReference type="GO" id="GO:0006310">
    <property type="term" value="P:DNA recombination"/>
    <property type="evidence" value="ECO:0007669"/>
    <property type="project" value="UniProtKB-KW"/>
</dbReference>
<dbReference type="PANTHER" id="PTHR30349:SF93">
    <property type="entry name" value="FELS-2 PROPHAGE PROTEIN"/>
    <property type="match status" value="1"/>
</dbReference>
<feature type="domain" description="Core-binding (CB)" evidence="6">
    <location>
        <begin position="49"/>
        <end position="130"/>
    </location>
</feature>
<dbReference type="InterPro" id="IPR057084">
    <property type="entry name" value="Int_N"/>
</dbReference>
<dbReference type="AlphaFoldDB" id="A0A1H2M505"/>
<keyword evidence="3" id="KW-0233">DNA recombination</keyword>
<feature type="domain" description="Tyr recombinase" evidence="5">
    <location>
        <begin position="152"/>
        <end position="313"/>
    </location>
</feature>
<proteinExistence type="predicted"/>
<organism evidence="7 8">
    <name type="scientific">Pseudomonas sihuiensis</name>
    <dbReference type="NCBI Taxonomy" id="1274359"/>
    <lineage>
        <taxon>Bacteria</taxon>
        <taxon>Pseudomonadati</taxon>
        <taxon>Pseudomonadota</taxon>
        <taxon>Gammaproteobacteria</taxon>
        <taxon>Pseudomonadales</taxon>
        <taxon>Pseudomonadaceae</taxon>
        <taxon>Pseudomonas</taxon>
    </lineage>
</organism>
<accession>A0A1H2M505</accession>
<dbReference type="InterPro" id="IPR002104">
    <property type="entry name" value="Integrase_catalytic"/>
</dbReference>
<dbReference type="PROSITE" id="PS51898">
    <property type="entry name" value="TYR_RECOMBINASE"/>
    <property type="match status" value="1"/>
</dbReference>
<keyword evidence="2 4" id="KW-0238">DNA-binding</keyword>
<dbReference type="SUPFAM" id="SSF56349">
    <property type="entry name" value="DNA breaking-rejoining enzymes"/>
    <property type="match status" value="1"/>
</dbReference>
<dbReference type="GO" id="GO:0015074">
    <property type="term" value="P:DNA integration"/>
    <property type="evidence" value="ECO:0007669"/>
    <property type="project" value="UniProtKB-KW"/>
</dbReference>